<keyword evidence="1" id="KW-0812">Transmembrane</keyword>
<feature type="transmembrane region" description="Helical" evidence="1">
    <location>
        <begin position="95"/>
        <end position="113"/>
    </location>
</feature>
<dbReference type="AlphaFoldDB" id="A0A562Q3E7"/>
<gene>
    <name evidence="2" type="ORF">GO485_21040</name>
    <name evidence="3" type="ORF">IP92_00226</name>
</gene>
<evidence type="ECO:0000256" key="1">
    <source>
        <dbReference type="SAM" id="Phobius"/>
    </source>
</evidence>
<evidence type="ECO:0000313" key="4">
    <source>
        <dbReference type="Proteomes" id="UP000315112"/>
    </source>
</evidence>
<proteinExistence type="predicted"/>
<evidence type="ECO:0000313" key="5">
    <source>
        <dbReference type="Proteomes" id="UP000437862"/>
    </source>
</evidence>
<protein>
    <submittedName>
        <fullName evidence="2">DUF2628 domain-containing protein</fullName>
    </submittedName>
    <submittedName>
        <fullName evidence="3">Uncharacterized protein DUF2628</fullName>
    </submittedName>
</protein>
<evidence type="ECO:0000313" key="3">
    <source>
        <dbReference type="EMBL" id="TWI51242.1"/>
    </source>
</evidence>
<dbReference type="EMBL" id="CP046904">
    <property type="protein sequence ID" value="QGZ41301.1"/>
    <property type="molecule type" value="Genomic_DNA"/>
</dbReference>
<reference evidence="2 5" key="3">
    <citation type="submission" date="2019-12" db="EMBL/GenBank/DDBJ databases">
        <title>Draft Genome Sequences of Six Type Strains of the Genus Massilia.</title>
        <authorList>
            <person name="Miess H."/>
            <person name="Frediansyah A."/>
            <person name="Goeker M."/>
            <person name="Gross H."/>
        </authorList>
    </citation>
    <scope>NUCLEOTIDE SEQUENCE [LARGE SCALE GENOMIC DNA]</scope>
    <source>
        <strain evidence="2 5">DSM 26639</strain>
    </source>
</reference>
<reference evidence="3" key="2">
    <citation type="submission" date="2019-07" db="EMBL/GenBank/DDBJ databases">
        <authorList>
            <person name="Whitman W."/>
            <person name="Huntemann M."/>
            <person name="Clum A."/>
            <person name="Pillay M."/>
            <person name="Palaniappan K."/>
            <person name="Varghese N."/>
            <person name="Mikhailova N."/>
            <person name="Stamatis D."/>
            <person name="Reddy T."/>
            <person name="Daum C."/>
            <person name="Shapiro N."/>
            <person name="Ivanova N."/>
            <person name="Kyrpides N."/>
            <person name="Woyke T."/>
        </authorList>
    </citation>
    <scope>NUCLEOTIDE SEQUENCE</scope>
    <source>
        <strain evidence="3">CGMCC 1.10685</strain>
    </source>
</reference>
<name>A0A562Q3E7_9BURK</name>
<keyword evidence="1" id="KW-1133">Transmembrane helix</keyword>
<dbReference type="Proteomes" id="UP000437862">
    <property type="component" value="Chromosome"/>
</dbReference>
<sequence>MSICQNCGTHFISSALCTTCRPAMPAAPAPLEYATPQKLPLVWTEKFALIDRAGGVGLPKLTQLPLAARLRIHCNLFAMLFGVLYYVCKGMWKRGVSLALLAIALTLLLQWSAAPLGLSADTAHNLATALSALAYAWRANVDYYKQAVLGDDSWW</sequence>
<dbReference type="RefSeq" id="WP_145872691.1">
    <property type="nucleotide sequence ID" value="NZ_CP046904.1"/>
</dbReference>
<dbReference type="EMBL" id="VLKW01000001">
    <property type="protein sequence ID" value="TWI51242.1"/>
    <property type="molecule type" value="Genomic_DNA"/>
</dbReference>
<organism evidence="3 4">
    <name type="scientific">Pseudoduganella flava</name>
    <dbReference type="NCBI Taxonomy" id="871742"/>
    <lineage>
        <taxon>Bacteria</taxon>
        <taxon>Pseudomonadati</taxon>
        <taxon>Pseudomonadota</taxon>
        <taxon>Betaproteobacteria</taxon>
        <taxon>Burkholderiales</taxon>
        <taxon>Oxalobacteraceae</taxon>
        <taxon>Telluria group</taxon>
        <taxon>Pseudoduganella</taxon>
    </lineage>
</organism>
<dbReference type="OrthoDB" id="6945649at2"/>
<feature type="transmembrane region" description="Helical" evidence="1">
    <location>
        <begin position="70"/>
        <end position="88"/>
    </location>
</feature>
<accession>A0A562Q3E7</accession>
<dbReference type="InterPro" id="IPR024399">
    <property type="entry name" value="DUF2628"/>
</dbReference>
<keyword evidence="5" id="KW-1185">Reference proteome</keyword>
<dbReference type="Pfam" id="PF10947">
    <property type="entry name" value="DUF2628"/>
    <property type="match status" value="1"/>
</dbReference>
<evidence type="ECO:0000313" key="2">
    <source>
        <dbReference type="EMBL" id="QGZ41301.1"/>
    </source>
</evidence>
<keyword evidence="1" id="KW-0472">Membrane</keyword>
<dbReference type="Proteomes" id="UP000315112">
    <property type="component" value="Unassembled WGS sequence"/>
</dbReference>
<reference evidence="3 4" key="1">
    <citation type="journal article" date="2015" name="Stand. Genomic Sci.">
        <title>Genomic Encyclopedia of Bacterial and Archaeal Type Strains, Phase III: the genomes of soil and plant-associated and newly described type strains.</title>
        <authorList>
            <person name="Whitman W.B."/>
            <person name="Woyke T."/>
            <person name="Klenk H.P."/>
            <person name="Zhou Y."/>
            <person name="Lilburn T.G."/>
            <person name="Beck B.J."/>
            <person name="De Vos P."/>
            <person name="Vandamme P."/>
            <person name="Eisen J.A."/>
            <person name="Garrity G."/>
            <person name="Hugenholtz P."/>
            <person name="Kyrpides N.C."/>
        </authorList>
    </citation>
    <scope>NUCLEOTIDE SEQUENCE [LARGE SCALE GENOMIC DNA]</scope>
    <source>
        <strain evidence="3 4">CGMCC 1.10685</strain>
    </source>
</reference>